<gene>
    <name evidence="1" type="ORF">ACFQ5G_53370</name>
</gene>
<dbReference type="PANTHER" id="PTHR32011:SF2">
    <property type="entry name" value="OS08G0472400 PROTEIN"/>
    <property type="match status" value="1"/>
</dbReference>
<evidence type="ECO:0008006" key="3">
    <source>
        <dbReference type="Google" id="ProtNLM"/>
    </source>
</evidence>
<accession>A0ABW4AVG1</accession>
<comment type="caution">
    <text evidence="1">The sequence shown here is derived from an EMBL/GenBank/DDBJ whole genome shotgun (WGS) entry which is preliminary data.</text>
</comment>
<keyword evidence="2" id="KW-1185">Reference proteome</keyword>
<evidence type="ECO:0000313" key="1">
    <source>
        <dbReference type="EMBL" id="MFD1374178.1"/>
    </source>
</evidence>
<protein>
    <recommendedName>
        <fullName evidence="3">SMI1/KNR4 family protein</fullName>
    </recommendedName>
</protein>
<evidence type="ECO:0000313" key="2">
    <source>
        <dbReference type="Proteomes" id="UP001597183"/>
    </source>
</evidence>
<reference evidence="2" key="1">
    <citation type="journal article" date="2019" name="Int. J. Syst. Evol. Microbiol.">
        <title>The Global Catalogue of Microorganisms (GCM) 10K type strain sequencing project: providing services to taxonomists for standard genome sequencing and annotation.</title>
        <authorList>
            <consortium name="The Broad Institute Genomics Platform"/>
            <consortium name="The Broad Institute Genome Sequencing Center for Infectious Disease"/>
            <person name="Wu L."/>
            <person name="Ma J."/>
        </authorList>
    </citation>
    <scope>NUCLEOTIDE SEQUENCE [LARGE SCALE GENOMIC DNA]</scope>
    <source>
        <strain evidence="2">CCM 7526</strain>
    </source>
</reference>
<sequence length="206" mass="22960">MGTVGGQQGGGDALGAEAMRRLRQRSVCDIEPGLTDAEFDAIEREFGFHFADDHRAFLAAGLPVNSRPEPPAPGVIRAHPQPWPDWRHADRDELRGLLDWPAEGVLFDVENNGFWYEQWGPRPTDSASAVAAAKRMLTRVPVLAPVYGHRYLPAERGAVGHPVMSVWQTDIIFYGVDLADYIDREFGHGGSDDEPRVTVEFWRDLL</sequence>
<name>A0ABW4AVG1_9ACTN</name>
<proteinExistence type="predicted"/>
<dbReference type="RefSeq" id="WP_317794222.1">
    <property type="nucleotide sequence ID" value="NZ_AP028461.1"/>
</dbReference>
<dbReference type="Proteomes" id="UP001597183">
    <property type="component" value="Unassembled WGS sequence"/>
</dbReference>
<dbReference type="PANTHER" id="PTHR32011">
    <property type="entry name" value="OS08G0472400 PROTEIN"/>
    <property type="match status" value="1"/>
</dbReference>
<dbReference type="EMBL" id="JBHTMK010000079">
    <property type="protein sequence ID" value="MFD1374178.1"/>
    <property type="molecule type" value="Genomic_DNA"/>
</dbReference>
<organism evidence="1 2">
    <name type="scientific">Actinoplanes sichuanensis</name>
    <dbReference type="NCBI Taxonomy" id="512349"/>
    <lineage>
        <taxon>Bacteria</taxon>
        <taxon>Bacillati</taxon>
        <taxon>Actinomycetota</taxon>
        <taxon>Actinomycetes</taxon>
        <taxon>Micromonosporales</taxon>
        <taxon>Micromonosporaceae</taxon>
        <taxon>Actinoplanes</taxon>
    </lineage>
</organism>